<evidence type="ECO:0000313" key="6">
    <source>
        <dbReference type="EMBL" id="SQJ13794.1"/>
    </source>
</evidence>
<keyword evidence="2" id="KW-0238">DNA-binding</keyword>
<dbReference type="EMBL" id="LS483487">
    <property type="protein sequence ID" value="SQJ13794.1"/>
    <property type="molecule type" value="Genomic_DNA"/>
</dbReference>
<dbReference type="InterPro" id="IPR010982">
    <property type="entry name" value="Lambda_DNA-bd_dom_sf"/>
</dbReference>
<dbReference type="AlphaFoldDB" id="A0AAX1TP96"/>
<dbReference type="Pfam" id="PF00356">
    <property type="entry name" value="LacI"/>
    <property type="match status" value="1"/>
</dbReference>
<proteinExistence type="predicted"/>
<organism evidence="6 7">
    <name type="scientific">Fusobacterium ulcerans</name>
    <dbReference type="NCBI Taxonomy" id="861"/>
    <lineage>
        <taxon>Bacteria</taxon>
        <taxon>Fusobacteriati</taxon>
        <taxon>Fusobacteriota</taxon>
        <taxon>Fusobacteriia</taxon>
        <taxon>Fusobacteriales</taxon>
        <taxon>Fusobacteriaceae</taxon>
        <taxon>Fusobacterium</taxon>
    </lineage>
</organism>
<dbReference type="Pfam" id="PF13407">
    <property type="entry name" value="Peripla_BP_4"/>
    <property type="match status" value="1"/>
</dbReference>
<evidence type="ECO:0000313" key="7">
    <source>
        <dbReference type="Proteomes" id="UP000249008"/>
    </source>
</evidence>
<evidence type="ECO:0000256" key="1">
    <source>
        <dbReference type="ARBA" id="ARBA00023015"/>
    </source>
</evidence>
<feature type="domain" description="HTH lacI-type" evidence="4">
    <location>
        <begin position="2"/>
        <end position="56"/>
    </location>
</feature>
<keyword evidence="3" id="KW-0804">Transcription</keyword>
<evidence type="ECO:0000256" key="3">
    <source>
        <dbReference type="ARBA" id="ARBA00023163"/>
    </source>
</evidence>
<evidence type="ECO:0000259" key="4">
    <source>
        <dbReference type="PROSITE" id="PS50932"/>
    </source>
</evidence>
<dbReference type="SMART" id="SM00354">
    <property type="entry name" value="HTH_LACI"/>
    <property type="match status" value="1"/>
</dbReference>
<dbReference type="GO" id="GO:0003700">
    <property type="term" value="F:DNA-binding transcription factor activity"/>
    <property type="evidence" value="ECO:0007669"/>
    <property type="project" value="TreeGrafter"/>
</dbReference>
<dbReference type="RefSeq" id="WP_005979655.1">
    <property type="nucleotide sequence ID" value="NZ_CABKNW010000004.1"/>
</dbReference>
<dbReference type="Gene3D" id="1.10.260.40">
    <property type="entry name" value="lambda repressor-like DNA-binding domains"/>
    <property type="match status" value="1"/>
</dbReference>
<dbReference type="PANTHER" id="PTHR30146">
    <property type="entry name" value="LACI-RELATED TRANSCRIPTIONAL REPRESSOR"/>
    <property type="match status" value="1"/>
</dbReference>
<keyword evidence="1" id="KW-0805">Transcription regulation</keyword>
<dbReference type="KEGG" id="ful:C4N20_05255"/>
<dbReference type="CDD" id="cd01392">
    <property type="entry name" value="HTH_LacI"/>
    <property type="match status" value="1"/>
</dbReference>
<dbReference type="Gene3D" id="3.40.50.2300">
    <property type="match status" value="2"/>
</dbReference>
<dbReference type="InterPro" id="IPR001387">
    <property type="entry name" value="Cro/C1-type_HTH"/>
</dbReference>
<dbReference type="InterPro" id="IPR028082">
    <property type="entry name" value="Peripla_BP_I"/>
</dbReference>
<dbReference type="PROSITE" id="PS50932">
    <property type="entry name" value="HTH_LACI_2"/>
    <property type="match status" value="1"/>
</dbReference>
<feature type="domain" description="HTH cro/C1-type" evidence="5">
    <location>
        <begin position="2"/>
        <end position="39"/>
    </location>
</feature>
<gene>
    <name evidence="6" type="primary">ccpA_2</name>
    <name evidence="6" type="ORF">NCTC12112_02937</name>
</gene>
<sequence>MITQKEIAEKLGISRTTVARAINGSSLIKEETKNKILELVKEMNYEKNYIGSSLAGKRAKKVYCLVINSKNVFYTQEIIRGLSEAEKEFKAYNYQLEIITSDINDPESQLEELKKVLKTGDMDGLIITPLAKEKVYEMLKPHLEKTNVISLGIRLHEDIPHVGPDHLKQGKIAGGIMSALLRKGEKLLIVDNGDDKISSKLYLAGFLERVKETEIDIVGPLKGNGIEKSIKLLQEVCEKEEIKGIYINRYAQDIFEKLSKKTLNDKMIVTNGIGKNIKRMIKNKIITATVMEEIATEGYNAGKKMFDILYKEDIKTGNWEISKSHIIFYENLND</sequence>
<dbReference type="PANTHER" id="PTHR30146:SF144">
    <property type="entry name" value="LACI-FAMILY TRANSCRIPTION REGULATOR"/>
    <property type="match status" value="1"/>
</dbReference>
<evidence type="ECO:0000256" key="2">
    <source>
        <dbReference type="ARBA" id="ARBA00023125"/>
    </source>
</evidence>
<dbReference type="SUPFAM" id="SSF53822">
    <property type="entry name" value="Periplasmic binding protein-like I"/>
    <property type="match status" value="1"/>
</dbReference>
<dbReference type="GO" id="GO:0000976">
    <property type="term" value="F:transcription cis-regulatory region binding"/>
    <property type="evidence" value="ECO:0007669"/>
    <property type="project" value="TreeGrafter"/>
</dbReference>
<dbReference type="PROSITE" id="PS50943">
    <property type="entry name" value="HTH_CROC1"/>
    <property type="match status" value="1"/>
</dbReference>
<dbReference type="GeneID" id="78454205"/>
<accession>A0AAX1TP96</accession>
<name>A0AAX1TP96_9FUSO</name>
<reference evidence="6 7" key="1">
    <citation type="submission" date="2018-06" db="EMBL/GenBank/DDBJ databases">
        <authorList>
            <consortium name="Pathogen Informatics"/>
            <person name="Doyle S."/>
        </authorList>
    </citation>
    <scope>NUCLEOTIDE SEQUENCE [LARGE SCALE GENOMIC DNA]</scope>
    <source>
        <strain evidence="6 7">NCTC12112</strain>
    </source>
</reference>
<dbReference type="InterPro" id="IPR025997">
    <property type="entry name" value="SBP_2_dom"/>
</dbReference>
<evidence type="ECO:0000259" key="5">
    <source>
        <dbReference type="PROSITE" id="PS50943"/>
    </source>
</evidence>
<dbReference type="Proteomes" id="UP000249008">
    <property type="component" value="Chromosome 1"/>
</dbReference>
<protein>
    <submittedName>
        <fullName evidence="6">Probable catabolite control protein A</fullName>
    </submittedName>
</protein>
<dbReference type="InterPro" id="IPR000843">
    <property type="entry name" value="HTH_LacI"/>
</dbReference>
<dbReference type="SUPFAM" id="SSF47413">
    <property type="entry name" value="lambda repressor-like DNA-binding domains"/>
    <property type="match status" value="1"/>
</dbReference>